<dbReference type="InterPro" id="IPR002110">
    <property type="entry name" value="Ankyrin_rpt"/>
</dbReference>
<keyword evidence="1" id="KW-0677">Repeat</keyword>
<evidence type="ECO:0000256" key="4">
    <source>
        <dbReference type="SAM" id="Coils"/>
    </source>
</evidence>
<dbReference type="Gene3D" id="1.25.40.20">
    <property type="entry name" value="Ankyrin repeat-containing domain"/>
    <property type="match status" value="1"/>
</dbReference>
<feature type="domain" description="HTH APSES-type" evidence="5">
    <location>
        <begin position="42"/>
        <end position="173"/>
    </location>
</feature>
<accession>A0A4P6XQL5</accession>
<gene>
    <name evidence="6" type="primary">MPUL0C01250</name>
    <name evidence="6" type="ORF">METSCH_C01250</name>
</gene>
<dbReference type="PANTHER" id="PTHR43828:SF3">
    <property type="entry name" value="CHROMO DOMAIN-CONTAINING PROTEIN"/>
    <property type="match status" value="1"/>
</dbReference>
<reference evidence="7" key="1">
    <citation type="submission" date="2019-03" db="EMBL/GenBank/DDBJ databases">
        <title>Snf2 controls pulcherriminic acid biosynthesis and connects pigmentation and antifungal activity of the yeast Metschnikowia pulcherrima.</title>
        <authorList>
            <person name="Gore-Lloyd D."/>
            <person name="Sumann I."/>
            <person name="Brachmann A.O."/>
            <person name="Schneeberger K."/>
            <person name="Ortiz-Merino R.A."/>
            <person name="Moreno-Beltran M."/>
            <person name="Schlaefli M."/>
            <person name="Kirner P."/>
            <person name="Santos Kron A."/>
            <person name="Wolfe K.H."/>
            <person name="Piel J."/>
            <person name="Ahrens C.H."/>
            <person name="Henk D."/>
            <person name="Freimoser F.M."/>
        </authorList>
    </citation>
    <scope>NUCLEOTIDE SEQUENCE [LARGE SCALE GENOMIC DNA]</scope>
    <source>
        <strain evidence="7">APC 1.2</strain>
    </source>
</reference>
<dbReference type="EMBL" id="CP034458">
    <property type="protein sequence ID" value="QBM88161.1"/>
    <property type="molecule type" value="Genomic_DNA"/>
</dbReference>
<dbReference type="InterPro" id="IPR036770">
    <property type="entry name" value="Ankyrin_rpt-contain_sf"/>
</dbReference>
<organism evidence="6 7">
    <name type="scientific">Metschnikowia aff. pulcherrima</name>
    <dbReference type="NCBI Taxonomy" id="2163413"/>
    <lineage>
        <taxon>Eukaryota</taxon>
        <taxon>Fungi</taxon>
        <taxon>Dikarya</taxon>
        <taxon>Ascomycota</taxon>
        <taxon>Saccharomycotina</taxon>
        <taxon>Pichiomycetes</taxon>
        <taxon>Metschnikowiaceae</taxon>
        <taxon>Metschnikowia</taxon>
    </lineage>
</organism>
<evidence type="ECO:0000256" key="2">
    <source>
        <dbReference type="ARBA" id="ARBA00023043"/>
    </source>
</evidence>
<feature type="repeat" description="ANK" evidence="3">
    <location>
        <begin position="426"/>
        <end position="458"/>
    </location>
</feature>
<dbReference type="STRING" id="2163413.A0A4P6XQL5"/>
<dbReference type="GO" id="GO:0003713">
    <property type="term" value="F:transcription coactivator activity"/>
    <property type="evidence" value="ECO:0007669"/>
    <property type="project" value="TreeGrafter"/>
</dbReference>
<dbReference type="SMART" id="SM01252">
    <property type="entry name" value="KilA-N"/>
    <property type="match status" value="1"/>
</dbReference>
<evidence type="ECO:0000313" key="6">
    <source>
        <dbReference type="EMBL" id="QBM88161.1"/>
    </source>
</evidence>
<dbReference type="InterPro" id="IPR018004">
    <property type="entry name" value="KilA/APSES_HTH"/>
</dbReference>
<dbReference type="GO" id="GO:0030907">
    <property type="term" value="C:MBF transcription complex"/>
    <property type="evidence" value="ECO:0007669"/>
    <property type="project" value="TreeGrafter"/>
</dbReference>
<dbReference type="PROSITE" id="PS50297">
    <property type="entry name" value="ANK_REP_REGION"/>
    <property type="match status" value="1"/>
</dbReference>
<dbReference type="InterPro" id="IPR003163">
    <property type="entry name" value="Tscrpt_reg_HTH_APSES-type"/>
</dbReference>
<keyword evidence="7" id="KW-1185">Reference proteome</keyword>
<evidence type="ECO:0000256" key="1">
    <source>
        <dbReference type="ARBA" id="ARBA00022737"/>
    </source>
</evidence>
<dbReference type="PROSITE" id="PS51299">
    <property type="entry name" value="HTH_APSES"/>
    <property type="match status" value="1"/>
</dbReference>
<protein>
    <submittedName>
        <fullName evidence="6">Regulatory protein SWI6</fullName>
    </submittedName>
</protein>
<dbReference type="PANTHER" id="PTHR43828">
    <property type="entry name" value="ASPARAGINASE"/>
    <property type="match status" value="1"/>
</dbReference>
<dbReference type="AlphaFoldDB" id="A0A4P6XQL5"/>
<dbReference type="Gene3D" id="3.10.260.10">
    <property type="entry name" value="Transcription regulator HTH, APSES-type DNA-binding domain"/>
    <property type="match status" value="1"/>
</dbReference>
<dbReference type="GO" id="GO:0003677">
    <property type="term" value="F:DNA binding"/>
    <property type="evidence" value="ECO:0007669"/>
    <property type="project" value="InterPro"/>
</dbReference>
<sequence length="754" mass="84242">MDSPQHIGDTTTSSIANQLYGTHLHKHGSNPQLFQEENTPTVALAVYSGQKFIQLTTEIAAGKKGRVTVLRRVQDSYVNVSQMLEILVVLGHYTPAQLDVFFRNEIITNTQYLPELGASLLPLFNDFSRHEVLQIRGLWVPFDKAILLAVKFDIYRLVKPLFLVDVHDFDTLPKAVPFLPPALKRAIDDSETDALLDSPTKKRKTSQNGHAASKFGVDLRALVAANTNHPYTLPPLPFDETHRELIAEAKLLFNEIFKAEEIDNFSREDIKERFNDIFEKCAAQNLQPSAILDVPLDQRGKTALHYAATLACAKLAHIFIDLKICSPVRGDNKGESALVATLQVTNAMAKGNFSSMLDAWLWPGLWLFDSRNQSFLHYLVQLAGKNNKSSRFYLGKILEWIMASSEKKQHLDILCNKIVNAQETKSGNTALHIAGEQGLKWHVYLLLELNADASLSNGMGVKPTDFACVNQVADARKLFKSNTTSLAATTALLEALDSEDAQDEYLILLVHTGVEFWRKLIPFADIGVPEDTSANGKELTPTSEVSSSSLLSNKIYKSIQDLLHNTNEEYERVIHAKKTEINSLNRQLRDATIVTANNRLIAKNIAAKMAQVDTMKLQTMNINDKMQMLKRELSSLGDEDAVNTEWDLDNNPIEKYDADEPFIIKEIFEKLVNGEEPEPAPEVVLALPPLEVLRARLHAYEEVNANLEKELESLVDYSALTAQFKKVVSSCTGVDINEVDELLDGLLEAVESQQ</sequence>
<dbReference type="Proteomes" id="UP000292447">
    <property type="component" value="Chromosome III"/>
</dbReference>
<proteinExistence type="predicted"/>
<dbReference type="GO" id="GO:0001228">
    <property type="term" value="F:DNA-binding transcription activator activity, RNA polymerase II-specific"/>
    <property type="evidence" value="ECO:0007669"/>
    <property type="project" value="UniProtKB-ARBA"/>
</dbReference>
<keyword evidence="2 3" id="KW-0040">ANK repeat</keyword>
<dbReference type="GO" id="GO:0033309">
    <property type="term" value="C:SBF transcription complex"/>
    <property type="evidence" value="ECO:0007669"/>
    <property type="project" value="TreeGrafter"/>
</dbReference>
<evidence type="ECO:0000256" key="3">
    <source>
        <dbReference type="PROSITE-ProRule" id="PRU00023"/>
    </source>
</evidence>
<evidence type="ECO:0000259" key="5">
    <source>
        <dbReference type="PROSITE" id="PS51299"/>
    </source>
</evidence>
<name>A0A4P6XQL5_9ASCO</name>
<dbReference type="SUPFAM" id="SSF48403">
    <property type="entry name" value="Ankyrin repeat"/>
    <property type="match status" value="1"/>
</dbReference>
<keyword evidence="4" id="KW-0175">Coiled coil</keyword>
<dbReference type="PROSITE" id="PS50088">
    <property type="entry name" value="ANK_REPEAT"/>
    <property type="match status" value="1"/>
</dbReference>
<dbReference type="InterPro" id="IPR036887">
    <property type="entry name" value="HTH_APSES_sf"/>
</dbReference>
<dbReference type="SUPFAM" id="SSF54616">
    <property type="entry name" value="DNA-binding domain of Mlu1-box binding protein MBP1"/>
    <property type="match status" value="1"/>
</dbReference>
<evidence type="ECO:0000313" key="7">
    <source>
        <dbReference type="Proteomes" id="UP000292447"/>
    </source>
</evidence>
<feature type="coiled-coil region" evidence="4">
    <location>
        <begin position="690"/>
        <end position="717"/>
    </location>
</feature>
<dbReference type="InterPro" id="IPR051642">
    <property type="entry name" value="SWI6-like"/>
</dbReference>